<dbReference type="GO" id="GO:0006282">
    <property type="term" value="P:regulation of DNA repair"/>
    <property type="evidence" value="ECO:0007669"/>
    <property type="project" value="InterPro"/>
</dbReference>
<dbReference type="InterPro" id="IPR003783">
    <property type="entry name" value="Regulatory_RecX"/>
</dbReference>
<protein>
    <recommendedName>
        <fullName evidence="3">Regulatory protein RecX</fullName>
    </recommendedName>
</protein>
<evidence type="ECO:0000313" key="8">
    <source>
        <dbReference type="EMBL" id="KAK9268657.1"/>
    </source>
</evidence>
<sequence length="283" mass="32870">MLRLSIFSMKMTNFPGNLSWKIRFQLQNHIFSIPWLRKNNIIRCTKDRTYSSSFPVRYIPKKSLEIEESSNSSPVKHSEFTEKNNIPDSNALRSEVSHGGRNVWSSIASNEKFLNNLKFDDAELEVDHDLEALDSEFMEEPEEEFPHQGEDCQSTECITSQGLINDFLYAETFSRSRWSSLSWGPRRIKQALFKKGISEVDVEKAVKLVFQDGESGGDQEPRHGLSKLSMDHLFVQASKQWLRGQNVPKETQKSRIIRWLQYRGFNWGVISFILKKLESQYPP</sequence>
<keyword evidence="4" id="KW-0963">Cytoplasm</keyword>
<evidence type="ECO:0000256" key="1">
    <source>
        <dbReference type="ARBA" id="ARBA00004496"/>
    </source>
</evidence>
<keyword evidence="9" id="KW-1185">Reference proteome</keyword>
<evidence type="ECO:0000256" key="3">
    <source>
        <dbReference type="ARBA" id="ARBA00018111"/>
    </source>
</evidence>
<dbReference type="InterPro" id="IPR053925">
    <property type="entry name" value="RecX_HTH_3rd"/>
</dbReference>
<proteinExistence type="inferred from homology"/>
<dbReference type="PANTHER" id="PTHR33602:SF1">
    <property type="entry name" value="REGULATORY PROTEIN RECX FAMILY PROTEIN"/>
    <property type="match status" value="1"/>
</dbReference>
<feature type="region of interest" description="Disordered" evidence="5">
    <location>
        <begin position="69"/>
        <end position="94"/>
    </location>
</feature>
<dbReference type="Pfam" id="PF02631">
    <property type="entry name" value="RecX_HTH2"/>
    <property type="match status" value="1"/>
</dbReference>
<name>A0AAP0NAJ4_LIQFO</name>
<evidence type="ECO:0000256" key="4">
    <source>
        <dbReference type="ARBA" id="ARBA00022490"/>
    </source>
</evidence>
<dbReference type="AlphaFoldDB" id="A0AAP0NAJ4"/>
<feature type="domain" description="RecX second three-helical" evidence="6">
    <location>
        <begin position="165"/>
        <end position="205"/>
    </location>
</feature>
<dbReference type="EMBL" id="JBBPBK010000015">
    <property type="protein sequence ID" value="KAK9268657.1"/>
    <property type="molecule type" value="Genomic_DNA"/>
</dbReference>
<dbReference type="Proteomes" id="UP001415857">
    <property type="component" value="Unassembled WGS sequence"/>
</dbReference>
<reference evidence="8 9" key="1">
    <citation type="journal article" date="2024" name="Plant J.">
        <title>Genome sequences and population genomics reveal climatic adaptation and genomic divergence between two closely related sweetgum species.</title>
        <authorList>
            <person name="Xu W.Q."/>
            <person name="Ren C.Q."/>
            <person name="Zhang X.Y."/>
            <person name="Comes H.P."/>
            <person name="Liu X.H."/>
            <person name="Li Y.G."/>
            <person name="Kettle C.J."/>
            <person name="Jalonen R."/>
            <person name="Gaisberger H."/>
            <person name="Ma Y.Z."/>
            <person name="Qiu Y.X."/>
        </authorList>
    </citation>
    <scope>NUCLEOTIDE SEQUENCE [LARGE SCALE GENOMIC DNA]</scope>
    <source>
        <strain evidence="8">Hangzhou</strain>
    </source>
</reference>
<evidence type="ECO:0000256" key="2">
    <source>
        <dbReference type="ARBA" id="ARBA00009695"/>
    </source>
</evidence>
<dbReference type="PANTHER" id="PTHR33602">
    <property type="entry name" value="REGULATORY PROTEIN RECX FAMILY PROTEIN"/>
    <property type="match status" value="1"/>
</dbReference>
<comment type="subcellular location">
    <subcellularLocation>
        <location evidence="1">Cytoplasm</location>
    </subcellularLocation>
</comment>
<organism evidence="8 9">
    <name type="scientific">Liquidambar formosana</name>
    <name type="common">Formosan gum</name>
    <dbReference type="NCBI Taxonomy" id="63359"/>
    <lineage>
        <taxon>Eukaryota</taxon>
        <taxon>Viridiplantae</taxon>
        <taxon>Streptophyta</taxon>
        <taxon>Embryophyta</taxon>
        <taxon>Tracheophyta</taxon>
        <taxon>Spermatophyta</taxon>
        <taxon>Magnoliopsida</taxon>
        <taxon>eudicotyledons</taxon>
        <taxon>Gunneridae</taxon>
        <taxon>Pentapetalae</taxon>
        <taxon>Saxifragales</taxon>
        <taxon>Altingiaceae</taxon>
        <taxon>Liquidambar</taxon>
    </lineage>
</organism>
<comment type="caution">
    <text evidence="8">The sequence shown here is derived from an EMBL/GenBank/DDBJ whole genome shotgun (WGS) entry which is preliminary data.</text>
</comment>
<feature type="domain" description="RecX third three-helical" evidence="7">
    <location>
        <begin position="231"/>
        <end position="273"/>
    </location>
</feature>
<evidence type="ECO:0000259" key="6">
    <source>
        <dbReference type="Pfam" id="PF02631"/>
    </source>
</evidence>
<evidence type="ECO:0000313" key="9">
    <source>
        <dbReference type="Proteomes" id="UP001415857"/>
    </source>
</evidence>
<dbReference type="Gene3D" id="1.10.10.10">
    <property type="entry name" value="Winged helix-like DNA-binding domain superfamily/Winged helix DNA-binding domain"/>
    <property type="match status" value="2"/>
</dbReference>
<feature type="compositionally biased region" description="Polar residues" evidence="5">
    <location>
        <begin position="83"/>
        <end position="92"/>
    </location>
</feature>
<dbReference type="InterPro" id="IPR036388">
    <property type="entry name" value="WH-like_DNA-bd_sf"/>
</dbReference>
<evidence type="ECO:0000256" key="5">
    <source>
        <dbReference type="SAM" id="MobiDB-lite"/>
    </source>
</evidence>
<evidence type="ECO:0000259" key="7">
    <source>
        <dbReference type="Pfam" id="PF21981"/>
    </source>
</evidence>
<gene>
    <name evidence="8" type="ORF">L1049_000414</name>
</gene>
<dbReference type="GO" id="GO:0005737">
    <property type="term" value="C:cytoplasm"/>
    <property type="evidence" value="ECO:0007669"/>
    <property type="project" value="UniProtKB-SubCell"/>
</dbReference>
<dbReference type="InterPro" id="IPR053924">
    <property type="entry name" value="RecX_HTH_2nd"/>
</dbReference>
<accession>A0AAP0NAJ4</accession>
<dbReference type="Pfam" id="PF21981">
    <property type="entry name" value="RecX_HTH3"/>
    <property type="match status" value="1"/>
</dbReference>
<comment type="similarity">
    <text evidence="2">Belongs to the RecX family.</text>
</comment>